<feature type="compositionally biased region" description="Low complexity" evidence="1">
    <location>
        <begin position="66"/>
        <end position="76"/>
    </location>
</feature>
<sequence>MGAAGRRLAAAVYPLLWEEKLGSPHSWRLLRRTLQKRGASAVDGSEAECVDGSEADPVCVDGSEADPGCDTPTGSPGPDPDHGPTQTADPVIAPSAAAVASPDPQSAAGMGTST</sequence>
<reference evidence="2" key="1">
    <citation type="submission" date="2021-01" db="EMBL/GenBank/DDBJ databases">
        <authorList>
            <person name="Corre E."/>
            <person name="Pelletier E."/>
            <person name="Niang G."/>
            <person name="Scheremetjew M."/>
            <person name="Finn R."/>
            <person name="Kale V."/>
            <person name="Holt S."/>
            <person name="Cochrane G."/>
            <person name="Meng A."/>
            <person name="Brown T."/>
            <person name="Cohen L."/>
        </authorList>
    </citation>
    <scope>NUCLEOTIDE SEQUENCE</scope>
    <source>
        <strain evidence="2">CCMP1594</strain>
    </source>
</reference>
<accession>A0A7S4LH28</accession>
<feature type="compositionally biased region" description="Low complexity" evidence="1">
    <location>
        <begin position="83"/>
        <end position="108"/>
    </location>
</feature>
<dbReference type="AlphaFoldDB" id="A0A7S4LH28"/>
<feature type="region of interest" description="Disordered" evidence="1">
    <location>
        <begin position="36"/>
        <end position="114"/>
    </location>
</feature>
<evidence type="ECO:0000313" key="2">
    <source>
        <dbReference type="EMBL" id="CAE0828887.1"/>
    </source>
</evidence>
<organism evidence="2">
    <name type="scientific">Eutreptiella gymnastica</name>
    <dbReference type="NCBI Taxonomy" id="73025"/>
    <lineage>
        <taxon>Eukaryota</taxon>
        <taxon>Discoba</taxon>
        <taxon>Euglenozoa</taxon>
        <taxon>Euglenida</taxon>
        <taxon>Spirocuta</taxon>
        <taxon>Euglenophyceae</taxon>
        <taxon>Eutreptiales</taxon>
        <taxon>Eutreptiaceae</taxon>
        <taxon>Eutreptiella</taxon>
    </lineage>
</organism>
<feature type="compositionally biased region" description="Acidic residues" evidence="1">
    <location>
        <begin position="45"/>
        <end position="54"/>
    </location>
</feature>
<dbReference type="EMBL" id="HBJA01116759">
    <property type="protein sequence ID" value="CAE0828887.1"/>
    <property type="molecule type" value="Transcribed_RNA"/>
</dbReference>
<evidence type="ECO:0000256" key="1">
    <source>
        <dbReference type="SAM" id="MobiDB-lite"/>
    </source>
</evidence>
<protein>
    <submittedName>
        <fullName evidence="2">Uncharacterized protein</fullName>
    </submittedName>
</protein>
<gene>
    <name evidence="2" type="ORF">EGYM00163_LOCUS40165</name>
</gene>
<name>A0A7S4LH28_9EUGL</name>
<proteinExistence type="predicted"/>